<evidence type="ECO:0000313" key="8">
    <source>
        <dbReference type="Ensembl" id="ENSAMXP00000053824.1"/>
    </source>
</evidence>
<dbReference type="InterPro" id="IPR011032">
    <property type="entry name" value="GroES-like_sf"/>
</dbReference>
<dbReference type="SUPFAM" id="SSF50129">
    <property type="entry name" value="GroES-like"/>
    <property type="match status" value="2"/>
</dbReference>
<sequence length="390" mass="42440">MATAGKVIKCKAAVAWEADSPLVIEEIEVAPPQKNEIRLKVIAASICLSDVYHMYKGKPKDGFPVVMGHEGAGIVESVGPGVTEFKPGDKVIPLYLSQCRDCKFCKNPKTNMCEKDCESLMTSGRSGNQMFKQSPSEIRFTCRSKPLLQFMRTGIFSEYTIKNKIALVKVHDDAQLDRVFLFGCGVSTGYGAAINNAKVEPGSVCAVFGLGAVGLSAVMGCKHAGASRIIAVDINEERFEKAKILGATDFVNPKLHQKPISEVLIEMTNGGVDYSVECVGQVDVMRSALESCIKGWGVSVIAGWTDLYDFSARPIQLIAGRTWKGTSFGGFKGKDDVPKLVLDHMAGRINLDVFVTHNMNLDQINEAIKMMMAGAQTKSVYTVYIYIPNT</sequence>
<dbReference type="PROSITE" id="PS00059">
    <property type="entry name" value="ADH_ZINC"/>
    <property type="match status" value="1"/>
</dbReference>
<comment type="similarity">
    <text evidence="5">Belongs to the zinc-containing alcohol dehydrogenase family.</text>
</comment>
<keyword evidence="9" id="KW-1185">Reference proteome</keyword>
<dbReference type="SUPFAM" id="SSF51735">
    <property type="entry name" value="NAD(P)-binding Rossmann-fold domains"/>
    <property type="match status" value="1"/>
</dbReference>
<reference evidence="8" key="4">
    <citation type="submission" date="2025-09" db="UniProtKB">
        <authorList>
            <consortium name="Ensembl"/>
        </authorList>
    </citation>
    <scope>IDENTIFICATION</scope>
</reference>
<reference evidence="9" key="2">
    <citation type="journal article" date="2014" name="Nat. Commun.">
        <title>The cavefish genome reveals candidate genes for eye loss.</title>
        <authorList>
            <person name="McGaugh S.E."/>
            <person name="Gross J.B."/>
            <person name="Aken B."/>
            <person name="Blin M."/>
            <person name="Borowsky R."/>
            <person name="Chalopin D."/>
            <person name="Hinaux H."/>
            <person name="Jeffery W.R."/>
            <person name="Keene A."/>
            <person name="Ma L."/>
            <person name="Minx P."/>
            <person name="Murphy D."/>
            <person name="O'Quin K.E."/>
            <person name="Retaux S."/>
            <person name="Rohner N."/>
            <person name="Searle S.M."/>
            <person name="Stahl B.A."/>
            <person name="Tabin C."/>
            <person name="Volff J.N."/>
            <person name="Yoshizawa M."/>
            <person name="Warren W.C."/>
        </authorList>
    </citation>
    <scope>NUCLEOTIDE SEQUENCE [LARGE SCALE GENOMIC DNA]</scope>
    <source>
        <strain evidence="9">female</strain>
    </source>
</reference>
<dbReference type="AlphaFoldDB" id="A0A3B1KJB5"/>
<dbReference type="InterPro" id="IPR002328">
    <property type="entry name" value="ADH_Zn_CS"/>
</dbReference>
<dbReference type="GO" id="GO:0008270">
    <property type="term" value="F:zinc ion binding"/>
    <property type="evidence" value="ECO:0007669"/>
    <property type="project" value="InterPro"/>
</dbReference>
<keyword evidence="2 5" id="KW-0479">Metal-binding</keyword>
<feature type="domain" description="Alcohol dehydrogenase-like N-terminal" evidence="7">
    <location>
        <begin position="34"/>
        <end position="164"/>
    </location>
</feature>
<dbReference type="FunFam" id="3.40.50.720:FF:001160">
    <property type="entry name" value="Alcohol dehydrogenase 1"/>
    <property type="match status" value="1"/>
</dbReference>
<dbReference type="Pfam" id="PF08240">
    <property type="entry name" value="ADH_N"/>
    <property type="match status" value="1"/>
</dbReference>
<evidence type="ECO:0000259" key="7">
    <source>
        <dbReference type="Pfam" id="PF08240"/>
    </source>
</evidence>
<evidence type="ECO:0000259" key="6">
    <source>
        <dbReference type="Pfam" id="PF00107"/>
    </source>
</evidence>
<evidence type="ECO:0000256" key="1">
    <source>
        <dbReference type="ARBA" id="ARBA00001947"/>
    </source>
</evidence>
<accession>A0A3B1KJB5</accession>
<dbReference type="STRING" id="7994.ENSAMXP00000053824"/>
<dbReference type="Pfam" id="PF00107">
    <property type="entry name" value="ADH_zinc_N"/>
    <property type="match status" value="1"/>
</dbReference>
<dbReference type="PANTHER" id="PTHR43880">
    <property type="entry name" value="ALCOHOL DEHYDROGENASE"/>
    <property type="match status" value="1"/>
</dbReference>
<evidence type="ECO:0000313" key="9">
    <source>
        <dbReference type="Proteomes" id="UP000018467"/>
    </source>
</evidence>
<evidence type="ECO:0000256" key="3">
    <source>
        <dbReference type="ARBA" id="ARBA00022833"/>
    </source>
</evidence>
<dbReference type="GeneTree" id="ENSGT00940000164529"/>
<reference evidence="9" key="1">
    <citation type="submission" date="2013-03" db="EMBL/GenBank/DDBJ databases">
        <authorList>
            <person name="Jeffery W."/>
            <person name="Warren W."/>
            <person name="Wilson R.K."/>
        </authorList>
    </citation>
    <scope>NUCLEOTIDE SEQUENCE</scope>
    <source>
        <strain evidence="9">female</strain>
    </source>
</reference>
<dbReference type="InterPro" id="IPR013149">
    <property type="entry name" value="ADH-like_C"/>
</dbReference>
<dbReference type="GO" id="GO:0005829">
    <property type="term" value="C:cytosol"/>
    <property type="evidence" value="ECO:0007669"/>
    <property type="project" value="TreeGrafter"/>
</dbReference>
<dbReference type="Proteomes" id="UP000018467">
    <property type="component" value="Unassembled WGS sequence"/>
</dbReference>
<feature type="domain" description="Alcohol dehydrogenase-like C-terminal" evidence="6">
    <location>
        <begin position="212"/>
        <end position="344"/>
    </location>
</feature>
<evidence type="ECO:0000256" key="5">
    <source>
        <dbReference type="RuleBase" id="RU361277"/>
    </source>
</evidence>
<dbReference type="GO" id="GO:0046294">
    <property type="term" value="P:formaldehyde catabolic process"/>
    <property type="evidence" value="ECO:0007669"/>
    <property type="project" value="TreeGrafter"/>
</dbReference>
<reference evidence="8" key="3">
    <citation type="submission" date="2025-08" db="UniProtKB">
        <authorList>
            <consortium name="Ensembl"/>
        </authorList>
    </citation>
    <scope>IDENTIFICATION</scope>
</reference>
<comment type="cofactor">
    <cofactor evidence="1 5">
        <name>Zn(2+)</name>
        <dbReference type="ChEBI" id="CHEBI:29105"/>
    </cofactor>
</comment>
<name>A0A3B1KJB5_ASTMX</name>
<dbReference type="InterPro" id="IPR013154">
    <property type="entry name" value="ADH-like_N"/>
</dbReference>
<evidence type="ECO:0000256" key="2">
    <source>
        <dbReference type="ARBA" id="ARBA00022723"/>
    </source>
</evidence>
<keyword evidence="4" id="KW-0560">Oxidoreductase</keyword>
<dbReference type="Bgee" id="ENSAMXG00000035262">
    <property type="expression patterns" value="Expressed in intestine and 9 other cell types or tissues"/>
</dbReference>
<dbReference type="Gene3D" id="3.40.50.720">
    <property type="entry name" value="NAD(P)-binding Rossmann-like Domain"/>
    <property type="match status" value="1"/>
</dbReference>
<dbReference type="PANTHER" id="PTHR43880:SF3">
    <property type="entry name" value="ALCOHOL DEHYDROGENASE 8A-RELATED"/>
    <property type="match status" value="1"/>
</dbReference>
<evidence type="ECO:0000256" key="4">
    <source>
        <dbReference type="ARBA" id="ARBA00023002"/>
    </source>
</evidence>
<dbReference type="InterPro" id="IPR036291">
    <property type="entry name" value="NAD(P)-bd_dom_sf"/>
</dbReference>
<keyword evidence="3 5" id="KW-0862">Zinc</keyword>
<protein>
    <submittedName>
        <fullName evidence="8">Alcohol dehydrogenase 1-like</fullName>
    </submittedName>
</protein>
<dbReference type="InParanoid" id="A0A3B1KJB5"/>
<dbReference type="Ensembl" id="ENSAMXT00000034175.1">
    <property type="protein sequence ID" value="ENSAMXP00000053824.1"/>
    <property type="gene ID" value="ENSAMXG00000035262.1"/>
</dbReference>
<dbReference type="GO" id="GO:0051903">
    <property type="term" value="F:S-(hydroxymethyl)glutathione dehydrogenase [NAD(P)+] activity"/>
    <property type="evidence" value="ECO:0007669"/>
    <property type="project" value="TreeGrafter"/>
</dbReference>
<organism evidence="8 9">
    <name type="scientific">Astyanax mexicanus</name>
    <name type="common">Blind cave fish</name>
    <name type="synonym">Astyanax fasciatus mexicanus</name>
    <dbReference type="NCBI Taxonomy" id="7994"/>
    <lineage>
        <taxon>Eukaryota</taxon>
        <taxon>Metazoa</taxon>
        <taxon>Chordata</taxon>
        <taxon>Craniata</taxon>
        <taxon>Vertebrata</taxon>
        <taxon>Euteleostomi</taxon>
        <taxon>Actinopterygii</taxon>
        <taxon>Neopterygii</taxon>
        <taxon>Teleostei</taxon>
        <taxon>Ostariophysi</taxon>
        <taxon>Characiformes</taxon>
        <taxon>Characoidei</taxon>
        <taxon>Acestrorhamphidae</taxon>
        <taxon>Acestrorhamphinae</taxon>
        <taxon>Astyanax</taxon>
    </lineage>
</organism>
<proteinExistence type="inferred from homology"/>
<dbReference type="Gene3D" id="3.90.180.10">
    <property type="entry name" value="Medium-chain alcohol dehydrogenases, catalytic domain"/>
    <property type="match status" value="1"/>
</dbReference>